<dbReference type="InterPro" id="IPR000847">
    <property type="entry name" value="LysR_HTH_N"/>
</dbReference>
<dbReference type="GO" id="GO:0043565">
    <property type="term" value="F:sequence-specific DNA binding"/>
    <property type="evidence" value="ECO:0007669"/>
    <property type="project" value="TreeGrafter"/>
</dbReference>
<dbReference type="EMBL" id="AAOE01000006">
    <property type="protein sequence ID" value="EAR10018.1"/>
    <property type="molecule type" value="Genomic_DNA"/>
</dbReference>
<dbReference type="GO" id="GO:0006351">
    <property type="term" value="P:DNA-templated transcription"/>
    <property type="evidence" value="ECO:0007669"/>
    <property type="project" value="TreeGrafter"/>
</dbReference>
<dbReference type="RefSeq" id="WP_008045648.1">
    <property type="nucleotide sequence ID" value="NZ_CH724152.1"/>
</dbReference>
<dbReference type="PROSITE" id="PS50931">
    <property type="entry name" value="HTH_LYSR"/>
    <property type="match status" value="1"/>
</dbReference>
<evidence type="ECO:0000259" key="5">
    <source>
        <dbReference type="PROSITE" id="PS50931"/>
    </source>
</evidence>
<keyword evidence="2" id="KW-0805">Transcription regulation</keyword>
<dbReference type="Gene3D" id="1.10.10.10">
    <property type="entry name" value="Winged helix-like DNA-binding domain superfamily/Winged helix DNA-binding domain"/>
    <property type="match status" value="1"/>
</dbReference>
<dbReference type="SUPFAM" id="SSF46785">
    <property type="entry name" value="Winged helix' DNA-binding domain"/>
    <property type="match status" value="1"/>
</dbReference>
<accession>A4BCT6</accession>
<comment type="caution">
    <text evidence="6">The sequence shown here is derived from an EMBL/GenBank/DDBJ whole genome shotgun (WGS) entry which is preliminary data.</text>
</comment>
<keyword evidence="4" id="KW-0804">Transcription</keyword>
<dbReference type="HOGENOM" id="CLU_039613_37_0_6"/>
<evidence type="ECO:0000256" key="2">
    <source>
        <dbReference type="ARBA" id="ARBA00023015"/>
    </source>
</evidence>
<dbReference type="Pfam" id="PF03466">
    <property type="entry name" value="LysR_substrate"/>
    <property type="match status" value="1"/>
</dbReference>
<dbReference type="GO" id="GO:0003700">
    <property type="term" value="F:DNA-binding transcription factor activity"/>
    <property type="evidence" value="ECO:0007669"/>
    <property type="project" value="InterPro"/>
</dbReference>
<dbReference type="Gene3D" id="3.40.190.10">
    <property type="entry name" value="Periplasmic binding protein-like II"/>
    <property type="match status" value="2"/>
</dbReference>
<evidence type="ECO:0000256" key="4">
    <source>
        <dbReference type="ARBA" id="ARBA00023163"/>
    </source>
</evidence>
<dbReference type="PRINTS" id="PR00039">
    <property type="entry name" value="HTHLYSR"/>
</dbReference>
<comment type="similarity">
    <text evidence="1">Belongs to the LysR transcriptional regulatory family.</text>
</comment>
<sequence length="312" mass="34353">MAQGPSLKALQAFRVAGETQSFKQAAERLFVSQAAISQQIKTLEAYLGVRLFHRRTREVALTPEGQQLYLAVQQGFDQIDRGVRVLMSDSHPSRLNISTTPSFASRWLVPRLGTLQALSPELTINVSLSQSLVTFDDSSVDVAIRFGTGQYPELESVKLFDEVLVPVCHPSLLNRSASVSAQVSAMPLLMDEAPDMLTAWARLSDAAGLNLDPASSKFTVTDANMLVEAVLAGQGLSLLPFGLIHPLIERQQLVCPLPVWVKSTFDYYLVAPAASFKRQKVKMLNSFLQTAFEETQARWNAFERDVAGRSRG</sequence>
<feature type="domain" description="HTH lysR-type" evidence="5">
    <location>
        <begin position="5"/>
        <end position="62"/>
    </location>
</feature>
<dbReference type="PANTHER" id="PTHR30537">
    <property type="entry name" value="HTH-TYPE TRANSCRIPTIONAL REGULATOR"/>
    <property type="match status" value="1"/>
</dbReference>
<dbReference type="SUPFAM" id="SSF53850">
    <property type="entry name" value="Periplasmic binding protein-like II"/>
    <property type="match status" value="1"/>
</dbReference>
<organism evidence="6 7">
    <name type="scientific">Reinekea blandensis MED297</name>
    <dbReference type="NCBI Taxonomy" id="314283"/>
    <lineage>
        <taxon>Bacteria</taxon>
        <taxon>Pseudomonadati</taxon>
        <taxon>Pseudomonadota</taxon>
        <taxon>Gammaproteobacteria</taxon>
        <taxon>Oceanospirillales</taxon>
        <taxon>Saccharospirillaceae</taxon>
        <taxon>Reinekea</taxon>
    </lineage>
</organism>
<dbReference type="InterPro" id="IPR036388">
    <property type="entry name" value="WH-like_DNA-bd_sf"/>
</dbReference>
<dbReference type="PANTHER" id="PTHR30537:SF26">
    <property type="entry name" value="GLYCINE CLEAVAGE SYSTEM TRANSCRIPTIONAL ACTIVATOR"/>
    <property type="match status" value="1"/>
</dbReference>
<dbReference type="Proteomes" id="UP000005953">
    <property type="component" value="Unassembled WGS sequence"/>
</dbReference>
<dbReference type="InterPro" id="IPR036390">
    <property type="entry name" value="WH_DNA-bd_sf"/>
</dbReference>
<dbReference type="AlphaFoldDB" id="A4BCT6"/>
<keyword evidence="3" id="KW-0238">DNA-binding</keyword>
<dbReference type="FunFam" id="1.10.10.10:FF:000001">
    <property type="entry name" value="LysR family transcriptional regulator"/>
    <property type="match status" value="1"/>
</dbReference>
<gene>
    <name evidence="6" type="ORF">MED297_08016</name>
</gene>
<dbReference type="OrthoDB" id="6787458at2"/>
<evidence type="ECO:0000256" key="3">
    <source>
        <dbReference type="ARBA" id="ARBA00023125"/>
    </source>
</evidence>
<proteinExistence type="inferred from homology"/>
<evidence type="ECO:0000313" key="6">
    <source>
        <dbReference type="EMBL" id="EAR10018.1"/>
    </source>
</evidence>
<dbReference type="CDD" id="cd08432">
    <property type="entry name" value="PBP2_GcdR_TrpI_HvrB_AmpR_like"/>
    <property type="match status" value="1"/>
</dbReference>
<dbReference type="Pfam" id="PF00126">
    <property type="entry name" value="HTH_1"/>
    <property type="match status" value="1"/>
</dbReference>
<reference evidence="6 7" key="1">
    <citation type="submission" date="2006-02" db="EMBL/GenBank/DDBJ databases">
        <authorList>
            <person name="Pinhassi J."/>
            <person name="Pedros-Alio C."/>
            <person name="Ferriera S."/>
            <person name="Johnson J."/>
            <person name="Kravitz S."/>
            <person name="Halpern A."/>
            <person name="Remington K."/>
            <person name="Beeson K."/>
            <person name="Tran B."/>
            <person name="Rogers Y.-H."/>
            <person name="Friedman R."/>
            <person name="Venter J.C."/>
        </authorList>
    </citation>
    <scope>NUCLEOTIDE SEQUENCE [LARGE SCALE GENOMIC DNA]</scope>
    <source>
        <strain evidence="6 7">MED297</strain>
    </source>
</reference>
<name>A4BCT6_9GAMM</name>
<dbReference type="InterPro" id="IPR005119">
    <property type="entry name" value="LysR_subst-bd"/>
</dbReference>
<dbReference type="STRING" id="314283.MED297_08016"/>
<keyword evidence="7" id="KW-1185">Reference proteome</keyword>
<evidence type="ECO:0000256" key="1">
    <source>
        <dbReference type="ARBA" id="ARBA00009437"/>
    </source>
</evidence>
<evidence type="ECO:0000313" key="7">
    <source>
        <dbReference type="Proteomes" id="UP000005953"/>
    </source>
</evidence>
<dbReference type="InterPro" id="IPR058163">
    <property type="entry name" value="LysR-type_TF_proteobact-type"/>
</dbReference>
<protein>
    <submittedName>
        <fullName evidence="6">Glycine cleavage system transcription activator</fullName>
    </submittedName>
</protein>